<reference evidence="3 4" key="1">
    <citation type="submission" date="2020-04" db="EMBL/GenBank/DDBJ databases">
        <title>Perkinsus olseni comparative genomics.</title>
        <authorList>
            <person name="Bogema D.R."/>
        </authorList>
    </citation>
    <scope>NUCLEOTIDE SEQUENCE [LARGE SCALE GENOMIC DNA]</scope>
    <source>
        <strain evidence="2">ATCC PRA-179</strain>
        <strain evidence="1">ATCC PRA-31</strain>
    </source>
</reference>
<gene>
    <name evidence="1" type="ORF">FOL46_005878</name>
    <name evidence="2" type="ORF">FOZ61_001293</name>
</gene>
<evidence type="ECO:0000313" key="2">
    <source>
        <dbReference type="EMBL" id="KAF4663881.1"/>
    </source>
</evidence>
<name>A0A7J6LP06_PEROL</name>
<protein>
    <submittedName>
        <fullName evidence="1">Uncharacterized protein</fullName>
    </submittedName>
</protein>
<evidence type="ECO:0000313" key="4">
    <source>
        <dbReference type="Proteomes" id="UP000572268"/>
    </source>
</evidence>
<organism evidence="1 4">
    <name type="scientific">Perkinsus olseni</name>
    <name type="common">Perkinsus atlanticus</name>
    <dbReference type="NCBI Taxonomy" id="32597"/>
    <lineage>
        <taxon>Eukaryota</taxon>
        <taxon>Sar</taxon>
        <taxon>Alveolata</taxon>
        <taxon>Perkinsozoa</taxon>
        <taxon>Perkinsea</taxon>
        <taxon>Perkinsida</taxon>
        <taxon>Perkinsidae</taxon>
        <taxon>Perkinsus</taxon>
    </lineage>
</organism>
<comment type="caution">
    <text evidence="1">The sequence shown here is derived from an EMBL/GenBank/DDBJ whole genome shotgun (WGS) entry which is preliminary data.</text>
</comment>
<evidence type="ECO:0000313" key="1">
    <source>
        <dbReference type="EMBL" id="KAF4661019.1"/>
    </source>
</evidence>
<dbReference type="Proteomes" id="UP000572268">
    <property type="component" value="Unassembled WGS sequence"/>
</dbReference>
<evidence type="ECO:0000313" key="3">
    <source>
        <dbReference type="Proteomes" id="UP000570595"/>
    </source>
</evidence>
<dbReference type="EMBL" id="JABANN010000368">
    <property type="protein sequence ID" value="KAF4661019.1"/>
    <property type="molecule type" value="Genomic_DNA"/>
</dbReference>
<dbReference type="OrthoDB" id="408978at2759"/>
<dbReference type="AlphaFoldDB" id="A0A7J6LP06"/>
<dbReference type="Proteomes" id="UP000570595">
    <property type="component" value="Unassembled WGS sequence"/>
</dbReference>
<sequence>MSTAPTLAAARLKALHSCLGDKCDDLVNPVWSYLPPTYPNVCGHINGTRLANDFVPLESDYSTTVEPREIIGVVGGSTIVAARLQGGPRVHPQPLFAGFNPPHEVPMIDVSQMPPEVVCRLEGVLEYGCLVNGQLYYILSDDPTHLLRRPVMRGPSAPAIMELPELCHQLKAVKGYLFLVGVETDWLYMLSPKSREFKRVIRLTRDLDRLSIWDDEDEWDPGFIIPDPVFQDAIMDKGRPTHILYTKGNSKGELCLWRKGMGIVNESPGHKAITCRFVPFTNGRVCAGSFGGQRDEMFFVYDMYKDAVLAPPECHCPEGLLPRCEYECFGYEKICSLSISDDWKAYIAIRGRREAVRGNRVTYCAGYSVMKLRHYVKYTRHEDHGFHLEYMEEEERELYGSDYDSDESDL</sequence>
<proteinExistence type="predicted"/>
<accession>A0A7J6LP06</accession>
<dbReference type="EMBL" id="JABAHT010000131">
    <property type="protein sequence ID" value="KAF4663881.1"/>
    <property type="molecule type" value="Genomic_DNA"/>
</dbReference>